<dbReference type="GO" id="GO:0008033">
    <property type="term" value="P:tRNA processing"/>
    <property type="evidence" value="ECO:0007669"/>
    <property type="project" value="UniProtKB-KW"/>
</dbReference>
<dbReference type="GO" id="GO:0000049">
    <property type="term" value="F:tRNA binding"/>
    <property type="evidence" value="ECO:0007669"/>
    <property type="project" value="UniProtKB-KW"/>
</dbReference>
<dbReference type="Gene3D" id="3.10.580.10">
    <property type="entry name" value="CBS-domain"/>
    <property type="match status" value="1"/>
</dbReference>
<dbReference type="InterPro" id="IPR000644">
    <property type="entry name" value="CBS_dom"/>
</dbReference>
<dbReference type="CDD" id="cd05398">
    <property type="entry name" value="NT_ClassII-CCAase"/>
    <property type="match status" value="1"/>
</dbReference>
<dbReference type="PANTHER" id="PTHR47788">
    <property type="entry name" value="POLYA POLYMERASE"/>
    <property type="match status" value="1"/>
</dbReference>
<feature type="domain" description="CBS" evidence="13">
    <location>
        <begin position="45"/>
        <end position="104"/>
    </location>
</feature>
<name>Q1MRT2_LAWIP</name>
<dbReference type="SUPFAM" id="SSF81301">
    <property type="entry name" value="Nucleotidyltransferase"/>
    <property type="match status" value="1"/>
</dbReference>
<dbReference type="InterPro" id="IPR046342">
    <property type="entry name" value="CBS_dom_sf"/>
</dbReference>
<protein>
    <submittedName>
        <fullName evidence="14">PolyA polymerase family protein</fullName>
    </submittedName>
</protein>
<organism evidence="14 15">
    <name type="scientific">Lawsonia intracellularis (strain PHE/MN1-00)</name>
    <dbReference type="NCBI Taxonomy" id="363253"/>
    <lineage>
        <taxon>Bacteria</taxon>
        <taxon>Pseudomonadati</taxon>
        <taxon>Thermodesulfobacteriota</taxon>
        <taxon>Desulfovibrionia</taxon>
        <taxon>Desulfovibrionales</taxon>
        <taxon>Desulfovibrionaceae</taxon>
        <taxon>Lawsonia</taxon>
    </lineage>
</organism>
<dbReference type="GO" id="GO:0000166">
    <property type="term" value="F:nucleotide binding"/>
    <property type="evidence" value="ECO:0007669"/>
    <property type="project" value="UniProtKB-KW"/>
</dbReference>
<keyword evidence="4 12" id="KW-0808">Transferase</keyword>
<dbReference type="GO" id="GO:0016779">
    <property type="term" value="F:nucleotidyltransferase activity"/>
    <property type="evidence" value="ECO:0007669"/>
    <property type="project" value="UniProtKB-KW"/>
</dbReference>
<keyword evidence="7" id="KW-0479">Metal-binding</keyword>
<dbReference type="InterPro" id="IPR052390">
    <property type="entry name" value="tRNA_nt/polyA_polymerase"/>
</dbReference>
<dbReference type="Pfam" id="PF01743">
    <property type="entry name" value="PolyA_pol"/>
    <property type="match status" value="1"/>
</dbReference>
<dbReference type="Gene3D" id="3.30.460.10">
    <property type="entry name" value="Beta Polymerase, domain 2"/>
    <property type="match status" value="1"/>
</dbReference>
<evidence type="ECO:0000256" key="6">
    <source>
        <dbReference type="ARBA" id="ARBA00022695"/>
    </source>
</evidence>
<dbReference type="SUPFAM" id="SSF54631">
    <property type="entry name" value="CBS-domain pair"/>
    <property type="match status" value="1"/>
</dbReference>
<dbReference type="GO" id="GO:0046872">
    <property type="term" value="F:metal ion binding"/>
    <property type="evidence" value="ECO:0007669"/>
    <property type="project" value="UniProtKB-KW"/>
</dbReference>
<keyword evidence="6" id="KW-0548">Nucleotidyltransferase</keyword>
<dbReference type="InterPro" id="IPR032828">
    <property type="entry name" value="PolyA_RNA-bd"/>
</dbReference>
<dbReference type="HOGENOM" id="CLU_015961_5_1_7"/>
<evidence type="ECO:0000256" key="11">
    <source>
        <dbReference type="PROSITE-ProRule" id="PRU00703"/>
    </source>
</evidence>
<dbReference type="Pfam" id="PF12627">
    <property type="entry name" value="PolyA_pol_RNAbd"/>
    <property type="match status" value="1"/>
</dbReference>
<dbReference type="STRING" id="363253.LI0238"/>
<evidence type="ECO:0000256" key="10">
    <source>
        <dbReference type="ARBA" id="ARBA00022884"/>
    </source>
</evidence>
<gene>
    <name evidence="14" type="primary">cca</name>
    <name evidence="14" type="ordered locus">LI0238</name>
</gene>
<evidence type="ECO:0000256" key="1">
    <source>
        <dbReference type="ARBA" id="ARBA00001946"/>
    </source>
</evidence>
<reference evidence="14 15" key="1">
    <citation type="submission" date="2005-11" db="EMBL/GenBank/DDBJ databases">
        <title>The complete genome sequence of Lawsonia intracellularis: the causative agent of proliferative enteropathy.</title>
        <authorList>
            <person name="Kaur K."/>
            <person name="Zhang Q."/>
            <person name="Beckler D."/>
            <person name="Munir S."/>
            <person name="Li L."/>
            <person name="Kinsley K."/>
            <person name="Herron L."/>
            <person name="Peterson A."/>
            <person name="May B."/>
            <person name="Singh S."/>
            <person name="Gebhart C."/>
            <person name="Kapur V."/>
        </authorList>
    </citation>
    <scope>NUCLEOTIDE SEQUENCE [LARGE SCALE GENOMIC DNA]</scope>
    <source>
        <strain evidence="14 15">PHE/MN1-00</strain>
    </source>
</reference>
<comment type="similarity">
    <text evidence="2 12">Belongs to the tRNA nucleotidyltransferase/poly(A) polymerase family.</text>
</comment>
<dbReference type="InterPro" id="IPR043519">
    <property type="entry name" value="NT_sf"/>
</dbReference>
<keyword evidence="11" id="KW-0129">CBS domain</keyword>
<evidence type="ECO:0000259" key="13">
    <source>
        <dbReference type="PROSITE" id="PS51371"/>
    </source>
</evidence>
<dbReference type="eggNOG" id="COG0517">
    <property type="taxonomic scope" value="Bacteria"/>
</dbReference>
<evidence type="ECO:0000313" key="15">
    <source>
        <dbReference type="Proteomes" id="UP000002430"/>
    </source>
</evidence>
<keyword evidence="8" id="KW-0547">Nucleotide-binding</keyword>
<dbReference type="PROSITE" id="PS51371">
    <property type="entry name" value="CBS"/>
    <property type="match status" value="1"/>
</dbReference>
<proteinExistence type="inferred from homology"/>
<keyword evidence="3" id="KW-0820">tRNA-binding</keyword>
<dbReference type="eggNOG" id="COG0617">
    <property type="taxonomic scope" value="Bacteria"/>
</dbReference>
<evidence type="ECO:0000313" key="14">
    <source>
        <dbReference type="EMBL" id="CAJ54294.1"/>
    </source>
</evidence>
<keyword evidence="15" id="KW-1185">Reference proteome</keyword>
<accession>Q1MRT2</accession>
<dbReference type="AlphaFoldDB" id="Q1MRT2"/>
<dbReference type="KEGG" id="lip:LI0238"/>
<dbReference type="Gene3D" id="1.10.3090.10">
    <property type="entry name" value="cca-adding enzyme, domain 2"/>
    <property type="match status" value="1"/>
</dbReference>
<evidence type="ECO:0000256" key="3">
    <source>
        <dbReference type="ARBA" id="ARBA00022555"/>
    </source>
</evidence>
<evidence type="ECO:0000256" key="2">
    <source>
        <dbReference type="ARBA" id="ARBA00007265"/>
    </source>
</evidence>
<evidence type="ECO:0000256" key="7">
    <source>
        <dbReference type="ARBA" id="ARBA00022723"/>
    </source>
</evidence>
<comment type="cofactor">
    <cofactor evidence="1">
        <name>Mg(2+)</name>
        <dbReference type="ChEBI" id="CHEBI:18420"/>
    </cofactor>
</comment>
<evidence type="ECO:0000256" key="8">
    <source>
        <dbReference type="ARBA" id="ARBA00022741"/>
    </source>
</evidence>
<evidence type="ECO:0000256" key="5">
    <source>
        <dbReference type="ARBA" id="ARBA00022694"/>
    </source>
</evidence>
<dbReference type="InterPro" id="IPR002646">
    <property type="entry name" value="PolA_pol_head_dom"/>
</dbReference>
<evidence type="ECO:0000256" key="4">
    <source>
        <dbReference type="ARBA" id="ARBA00022679"/>
    </source>
</evidence>
<evidence type="ECO:0000256" key="9">
    <source>
        <dbReference type="ARBA" id="ARBA00022842"/>
    </source>
</evidence>
<keyword evidence="9" id="KW-0460">Magnesium</keyword>
<keyword evidence="10 12" id="KW-0694">RNA-binding</keyword>
<dbReference type="SUPFAM" id="SSF81891">
    <property type="entry name" value="Poly A polymerase C-terminal region-like"/>
    <property type="match status" value="1"/>
</dbReference>
<keyword evidence="5" id="KW-0819">tRNA processing</keyword>
<dbReference type="EMBL" id="AM180252">
    <property type="protein sequence ID" value="CAJ54294.1"/>
    <property type="molecule type" value="Genomic_DNA"/>
</dbReference>
<dbReference type="Proteomes" id="UP000002430">
    <property type="component" value="Chromosome"/>
</dbReference>
<dbReference type="PANTHER" id="PTHR47788:SF1">
    <property type="entry name" value="A-ADDING TRNA NUCLEOTIDYLTRANSFERASE"/>
    <property type="match status" value="1"/>
</dbReference>
<evidence type="ECO:0000256" key="12">
    <source>
        <dbReference type="RuleBase" id="RU003953"/>
    </source>
</evidence>
<sequence>MFDYSLDTILIFHNQTKQCIGYIDNITVSKAISYGLGDQPVKEFMNSNIITATPTTSIEELFTIFTETQQPIIPIIENNIVATTIDKVRLLRLSQIDKSNLFEETSIDEHLCYLDMLTLLQSNLSTTLFKLLSEVGKLGDFLHVNVYVVGGVVRDILLNNLSIVEKTDIDIVVEGESLSFAEALAKKLKGVVGYTHNNLMTANVRYPFTSEKECSIDIATARLEYYAMPGALPLVEPTSIEQDLFRRDITINAMALQLNQKYFGRLIDHFHGQKAIQNKSIDVIHSLSFIEDPTRIIRAIRFEQRYQFRISQQTEKYMHYALKCNVIEKIFGQRLLHEFEMIFKENKPDACIIRMDELGVLTAIDKRFSLTSKQKTLFYNISNILQWYHSLNLTENQPDIMIIYLTAMCSSLSQEQIIALLQKIGVESAYQKKIALTLSMAQDMDSTLCCLLHEKKIEKEGPVSTIFTLLSKLTLEVLLFLQAFSYSSSVTYFISQYISLWRFIKPYITGNDLKKLGLVPGPQYKVILEDVLKQKLDGNVHTKEDELDYLCLRYNLS</sequence>